<dbReference type="OrthoDB" id="1093376at2"/>
<comment type="caution">
    <text evidence="1">The sequence shown here is derived from an EMBL/GenBank/DDBJ whole genome shotgun (WGS) entry which is preliminary data.</text>
</comment>
<evidence type="ECO:0000313" key="1">
    <source>
        <dbReference type="EMBL" id="RYC30305.1"/>
    </source>
</evidence>
<evidence type="ECO:0008006" key="3">
    <source>
        <dbReference type="Google" id="ProtNLM"/>
    </source>
</evidence>
<keyword evidence="2" id="KW-1185">Reference proteome</keyword>
<name>A0A4Q2U635_9HYPH</name>
<dbReference type="EMBL" id="QYBB01000027">
    <property type="protein sequence ID" value="RYC30305.1"/>
    <property type="molecule type" value="Genomic_DNA"/>
</dbReference>
<dbReference type="Proteomes" id="UP000290759">
    <property type="component" value="Unassembled WGS sequence"/>
</dbReference>
<protein>
    <recommendedName>
        <fullName evidence="3">Uracil-DNA glycosylase</fullName>
    </recommendedName>
</protein>
<reference evidence="1 2" key="2">
    <citation type="submission" date="2019-02" db="EMBL/GenBank/DDBJ databases">
        <title>'Lichenibacterium ramalinii' gen. nov. sp. nov., 'Lichenibacterium minor' gen. nov. sp. nov.</title>
        <authorList>
            <person name="Pankratov T."/>
        </authorList>
    </citation>
    <scope>NUCLEOTIDE SEQUENCE [LARGE SCALE GENOMIC DNA]</scope>
    <source>
        <strain evidence="1 2">RmlP026</strain>
    </source>
</reference>
<dbReference type="AlphaFoldDB" id="A0A4Q2U635"/>
<reference evidence="1 2" key="1">
    <citation type="submission" date="2018-12" db="EMBL/GenBank/DDBJ databases">
        <authorList>
            <person name="Grouzdev D.S."/>
            <person name="Krutkina M.S."/>
        </authorList>
    </citation>
    <scope>NUCLEOTIDE SEQUENCE [LARGE SCALE GENOMIC DNA]</scope>
    <source>
        <strain evidence="1 2">RmlP026</strain>
    </source>
</reference>
<proteinExistence type="predicted"/>
<accession>A0A4Q2U635</accession>
<organism evidence="1 2">
    <name type="scientific">Lichenibacterium minor</name>
    <dbReference type="NCBI Taxonomy" id="2316528"/>
    <lineage>
        <taxon>Bacteria</taxon>
        <taxon>Pseudomonadati</taxon>
        <taxon>Pseudomonadota</taxon>
        <taxon>Alphaproteobacteria</taxon>
        <taxon>Hyphomicrobiales</taxon>
        <taxon>Lichenihabitantaceae</taxon>
        <taxon>Lichenibacterium</taxon>
    </lineage>
</organism>
<dbReference type="RefSeq" id="WP_129228522.1">
    <property type="nucleotide sequence ID" value="NZ_QYBB01000027.1"/>
</dbReference>
<gene>
    <name evidence="1" type="ORF">D3273_19245</name>
</gene>
<evidence type="ECO:0000313" key="2">
    <source>
        <dbReference type="Proteomes" id="UP000290759"/>
    </source>
</evidence>
<sequence length="230" mass="24501">MASIDDLATLEAQLIELARQLSSDPSLRLAAPFVSGSLAAQDDTDILLVGKATAGEWYSHNYSFDPSPEARRSCTVDFLRWVASGGYKSAFWSFAKGISAKTARDGASPLSNLVWSNVAKLGVTVGNPEGRVLAAQTGRCAELLAAEIAYYKPKIVVFVTGSYGGAIIEKATGTQPTAWEHSATGSAWLRAQDGYPPMLLLPHPQGKSREKTETWIATVARLAGGENIQA</sequence>